<evidence type="ECO:0000313" key="1">
    <source>
        <dbReference type="EMBL" id="SHF66605.1"/>
    </source>
</evidence>
<evidence type="ECO:0000313" key="2">
    <source>
        <dbReference type="Proteomes" id="UP000184147"/>
    </source>
</evidence>
<name>A0A1M5DIA6_9FLAO</name>
<reference evidence="1 2" key="1">
    <citation type="submission" date="2016-11" db="EMBL/GenBank/DDBJ databases">
        <authorList>
            <person name="Jaros S."/>
            <person name="Januszkiewicz K."/>
            <person name="Wedrychowicz H."/>
        </authorList>
    </citation>
    <scope>NUCLEOTIDE SEQUENCE [LARGE SCALE GENOMIC DNA]</scope>
    <source>
        <strain evidence="1 2">DSM 25660</strain>
    </source>
</reference>
<dbReference type="OrthoDB" id="9813892at2"/>
<dbReference type="PANTHER" id="PTHR47199">
    <property type="entry name" value="PHOTOSYSTEM II STABILITY/ASSEMBLY FACTOR HCF136, CHLOROPLASTIC"/>
    <property type="match status" value="1"/>
</dbReference>
<sequence>MRVFLGFFCGFLFWNCASVTSSKDAQPITRVTVDTLLFETVSIRAIAVAESSVFYAGSHSKLGRIDLVTRKHWPQTLPTTTPTEFRSLALHQGKWFALSIGNPALLYSGPMEGEGNRLLYQEVHEKVFYDALHFTATGTGWAMGDPTQQAMALLKSEDGGAHWYRIPEDKAPVLAPGEAAFASSNTTICSAGNTLWIVTGGMKSRVWRSTDEGKTWTSFAVPIAQGSAMEGIFSADFYNAKIGVAAGGNYDQPTQTVGNLIYTSDGGSTWNPIDVPQEPGYISGIQFIPSGEGKEWLTVGAGGLYYAFDQGKQWKCLWPEPQLYTLKFVDRQTVIVAGKNKIFRLRLHRN</sequence>
<dbReference type="RefSeq" id="WP_073364625.1">
    <property type="nucleotide sequence ID" value="NZ_FQVQ01000015.1"/>
</dbReference>
<dbReference type="EMBL" id="FQVQ01000015">
    <property type="protein sequence ID" value="SHF66605.1"/>
    <property type="molecule type" value="Genomic_DNA"/>
</dbReference>
<keyword evidence="2" id="KW-1185">Reference proteome</keyword>
<dbReference type="AlphaFoldDB" id="A0A1M5DIA6"/>
<dbReference type="STRING" id="1124188.SAMN05444377_11530"/>
<gene>
    <name evidence="1" type="ORF">SAMN05444377_11530</name>
</gene>
<dbReference type="Proteomes" id="UP000184147">
    <property type="component" value="Unassembled WGS sequence"/>
</dbReference>
<proteinExistence type="predicted"/>
<dbReference type="SUPFAM" id="SSF110296">
    <property type="entry name" value="Oligoxyloglucan reducing end-specific cellobiohydrolase"/>
    <property type="match status" value="1"/>
</dbReference>
<dbReference type="CDD" id="cd15482">
    <property type="entry name" value="Sialidase_non-viral"/>
    <property type="match status" value="1"/>
</dbReference>
<accession>A0A1M5DIA6</accession>
<dbReference type="InterPro" id="IPR015943">
    <property type="entry name" value="WD40/YVTN_repeat-like_dom_sf"/>
</dbReference>
<protein>
    <submittedName>
        <fullName evidence="1">Uncharacterized protein</fullName>
    </submittedName>
</protein>
<organism evidence="1 2">
    <name type="scientific">Flavobacterium fontis</name>
    <dbReference type="NCBI Taxonomy" id="1124188"/>
    <lineage>
        <taxon>Bacteria</taxon>
        <taxon>Pseudomonadati</taxon>
        <taxon>Bacteroidota</taxon>
        <taxon>Flavobacteriia</taxon>
        <taxon>Flavobacteriales</taxon>
        <taxon>Flavobacteriaceae</taxon>
        <taxon>Flavobacterium</taxon>
    </lineage>
</organism>
<dbReference type="PANTHER" id="PTHR47199:SF2">
    <property type="entry name" value="PHOTOSYSTEM II STABILITY_ASSEMBLY FACTOR HCF136, CHLOROPLASTIC"/>
    <property type="match status" value="1"/>
</dbReference>
<dbReference type="Gene3D" id="2.130.10.10">
    <property type="entry name" value="YVTN repeat-like/Quinoprotein amine dehydrogenase"/>
    <property type="match status" value="1"/>
</dbReference>